<evidence type="ECO:0000313" key="3">
    <source>
        <dbReference type="Proteomes" id="UP000777935"/>
    </source>
</evidence>
<proteinExistence type="predicted"/>
<evidence type="ECO:0000256" key="1">
    <source>
        <dbReference type="SAM" id="SignalP"/>
    </source>
</evidence>
<dbReference type="RefSeq" id="WP_174138319.1">
    <property type="nucleotide sequence ID" value="NZ_JABUFE010000006.1"/>
</dbReference>
<keyword evidence="1" id="KW-0732">Signal</keyword>
<dbReference type="Proteomes" id="UP000777935">
    <property type="component" value="Unassembled WGS sequence"/>
</dbReference>
<comment type="caution">
    <text evidence="2">The sequence shown here is derived from an EMBL/GenBank/DDBJ whole genome shotgun (WGS) entry which is preliminary data.</text>
</comment>
<gene>
    <name evidence="2" type="ORF">HRQ87_11145</name>
</gene>
<organism evidence="2 3">
    <name type="scientific">Parasulfitobacter algicola</name>
    <dbReference type="NCBI Taxonomy" id="2614809"/>
    <lineage>
        <taxon>Bacteria</taxon>
        <taxon>Pseudomonadati</taxon>
        <taxon>Pseudomonadota</taxon>
        <taxon>Alphaproteobacteria</taxon>
        <taxon>Rhodobacterales</taxon>
        <taxon>Roseobacteraceae</taxon>
        <taxon>Parasulfitobacter</taxon>
    </lineage>
</organism>
<sequence>MLIRLTVFTALFGSTALAEAPLSAIDWLSDSLAISVEPPLGGAEPPVSAGAGIENVSVMPLDVQTPDAVGLLPTSVTGLPPELWGSSDGDTLSQLILLTPAPRLPALQDLMNMLLLAEVNPPMDADFEPKLLLARIDALLDVGAIDAAKALLERADTKQPDLFRRWFDLALLSGTEDAACEALRDKPGLTPSFSTRIFCLARNGDWSAAALTLETGVALGQIDQAEEDLMVRFLEHEETDHIIATPPPSRITPLEFRIREAIGEPLPTTRLPLAFVASDLRSNTGWKAQLEAAERLARVGAIPENQLLGIYSDRRPSASGGIWDRARAIQNLDKALTDRNAKAVQSTLSTAWAAMQQADLEVAFANLFTDQLMGLKVDKPTKSLVLRIALLSDSYEAAANQMEDNDAETRFLKALARGELQTATAHNTTAAAVKDAFTDNSLPEKFVPMLREKRIGEAILRAIALLDKGAGGDMAQVTQGLKVLRSVGLEDTARQAALQLLLLERG</sequence>
<feature type="chain" id="PRO_5047505310" description="Antifreeze glycopeptide polyprotein" evidence="1">
    <location>
        <begin position="19"/>
        <end position="506"/>
    </location>
</feature>
<reference evidence="2 3" key="1">
    <citation type="submission" date="2020-06" db="EMBL/GenBank/DDBJ databases">
        <title>Sulfitobacter algicola sp. nov., isolated from green algae.</title>
        <authorList>
            <person name="Wang C."/>
        </authorList>
    </citation>
    <scope>NUCLEOTIDE SEQUENCE [LARGE SCALE GENOMIC DNA]</scope>
    <source>
        <strain evidence="2 3">1151</strain>
    </source>
</reference>
<accession>A0ABX2IYM1</accession>
<evidence type="ECO:0008006" key="4">
    <source>
        <dbReference type="Google" id="ProtNLM"/>
    </source>
</evidence>
<name>A0ABX2IYM1_9RHOB</name>
<feature type="signal peptide" evidence="1">
    <location>
        <begin position="1"/>
        <end position="18"/>
    </location>
</feature>
<evidence type="ECO:0000313" key="2">
    <source>
        <dbReference type="EMBL" id="NSX55358.1"/>
    </source>
</evidence>
<keyword evidence="3" id="KW-1185">Reference proteome</keyword>
<dbReference type="EMBL" id="JABUFE010000006">
    <property type="protein sequence ID" value="NSX55358.1"/>
    <property type="molecule type" value="Genomic_DNA"/>
</dbReference>
<protein>
    <recommendedName>
        <fullName evidence="4">Antifreeze glycopeptide polyprotein</fullName>
    </recommendedName>
</protein>